<evidence type="ECO:0000313" key="2">
    <source>
        <dbReference type="Proteomes" id="UP000660262"/>
    </source>
</evidence>
<protein>
    <submittedName>
        <fullName evidence="1">Uncharacterized protein</fullName>
    </submittedName>
</protein>
<comment type="caution">
    <text evidence="1">The sequence shown here is derived from an EMBL/GenBank/DDBJ whole genome shotgun (WGS) entry which is preliminary data.</text>
</comment>
<gene>
    <name evidence="1" type="ORF">PPROV_000499800</name>
</gene>
<dbReference type="Proteomes" id="UP000660262">
    <property type="component" value="Unassembled WGS sequence"/>
</dbReference>
<evidence type="ECO:0000313" key="1">
    <source>
        <dbReference type="EMBL" id="GHP06251.1"/>
    </source>
</evidence>
<reference evidence="1" key="1">
    <citation type="submission" date="2020-10" db="EMBL/GenBank/DDBJ databases">
        <title>Unveiling of a novel bifunctional photoreceptor, Dualchrome1, isolated from a cosmopolitan green alga.</title>
        <authorList>
            <person name="Suzuki S."/>
            <person name="Kawachi M."/>
        </authorList>
    </citation>
    <scope>NUCLEOTIDE SEQUENCE</scope>
    <source>
        <strain evidence="1">NIES 2893</strain>
    </source>
</reference>
<dbReference type="AlphaFoldDB" id="A0A830HL49"/>
<dbReference type="EMBL" id="BNJQ01000012">
    <property type="protein sequence ID" value="GHP06251.1"/>
    <property type="molecule type" value="Genomic_DNA"/>
</dbReference>
<proteinExistence type="predicted"/>
<organism evidence="1 2">
    <name type="scientific">Pycnococcus provasolii</name>
    <dbReference type="NCBI Taxonomy" id="41880"/>
    <lineage>
        <taxon>Eukaryota</taxon>
        <taxon>Viridiplantae</taxon>
        <taxon>Chlorophyta</taxon>
        <taxon>Pseudoscourfieldiophyceae</taxon>
        <taxon>Pseudoscourfieldiales</taxon>
        <taxon>Pycnococcaceae</taxon>
        <taxon>Pycnococcus</taxon>
    </lineage>
</organism>
<sequence>MSRRWSRKTKRATPWSVSALAAGLVLSLLGTFGSAPVSAKSSETVRTPLALKDAKVVAAAEFARDEISKLCDSCAEDLKRAYAAITLNALKAESAPMVTTPGEMIFLQADVRTSAPCVVDPDWQSTCSGAESQTIEVVVFAQRDAGEEASALSFVGTALDRHPFLNEAEAWDTDLRRPI</sequence>
<name>A0A830HL49_9CHLO</name>
<accession>A0A830HL49</accession>
<keyword evidence="2" id="KW-1185">Reference proteome</keyword>